<organism evidence="2 3">
    <name type="scientific">Edaphochlamys debaryana</name>
    <dbReference type="NCBI Taxonomy" id="47281"/>
    <lineage>
        <taxon>Eukaryota</taxon>
        <taxon>Viridiplantae</taxon>
        <taxon>Chlorophyta</taxon>
        <taxon>core chlorophytes</taxon>
        <taxon>Chlorophyceae</taxon>
        <taxon>CS clade</taxon>
        <taxon>Chlamydomonadales</taxon>
        <taxon>Chlamydomonadales incertae sedis</taxon>
        <taxon>Edaphochlamys</taxon>
    </lineage>
</organism>
<dbReference type="Proteomes" id="UP000612055">
    <property type="component" value="Unassembled WGS sequence"/>
</dbReference>
<dbReference type="Gene3D" id="3.40.50.410">
    <property type="entry name" value="von Willebrand factor, type A domain"/>
    <property type="match status" value="1"/>
</dbReference>
<sequence length="247" mass="27462">MPQVALECVRDVARDPVLKLKAPDSMVLRTFNGNIPSRVCCHPDKFDYKRMIVDIAKDPGDTSKTRVWDGMGSTLANMLEHPEDKRYGKDVVRFMLLLTDGGDNASKDTVDAFAAKLSKATQKLSNLHVVIMAVGLGAKEQADFERLVSLTLAAQRQKKLTIKVVKRDSASDVNIRDAFVEALDDIRALIHRDAAGRVTVNMLRTRDRRKVQQMDQAAAKMAQSYKTTQLLSAADLTNGLKNMFLTN</sequence>
<name>A0A835Y0G1_9CHLO</name>
<keyword evidence="3" id="KW-1185">Reference proteome</keyword>
<protein>
    <recommendedName>
        <fullName evidence="1">VWFA domain-containing protein</fullName>
    </recommendedName>
</protein>
<proteinExistence type="predicted"/>
<accession>A0A835Y0G1</accession>
<dbReference type="SUPFAM" id="SSF53300">
    <property type="entry name" value="vWA-like"/>
    <property type="match status" value="1"/>
</dbReference>
<dbReference type="PROSITE" id="PS50234">
    <property type="entry name" value="VWFA"/>
    <property type="match status" value="1"/>
</dbReference>
<gene>
    <name evidence="2" type="ORF">HYH03_008874</name>
</gene>
<evidence type="ECO:0000259" key="1">
    <source>
        <dbReference type="PROSITE" id="PS50234"/>
    </source>
</evidence>
<evidence type="ECO:0000313" key="2">
    <source>
        <dbReference type="EMBL" id="KAG2492967.1"/>
    </source>
</evidence>
<dbReference type="InterPro" id="IPR002035">
    <property type="entry name" value="VWF_A"/>
</dbReference>
<dbReference type="OrthoDB" id="431454at2759"/>
<evidence type="ECO:0000313" key="3">
    <source>
        <dbReference type="Proteomes" id="UP000612055"/>
    </source>
</evidence>
<reference evidence="2" key="1">
    <citation type="journal article" date="2020" name="bioRxiv">
        <title>Comparative genomics of Chlamydomonas.</title>
        <authorList>
            <person name="Craig R.J."/>
            <person name="Hasan A.R."/>
            <person name="Ness R.W."/>
            <person name="Keightley P.D."/>
        </authorList>
    </citation>
    <scope>NUCLEOTIDE SEQUENCE</scope>
    <source>
        <strain evidence="2">CCAP 11/70</strain>
    </source>
</reference>
<dbReference type="AlphaFoldDB" id="A0A835Y0G1"/>
<dbReference type="EMBL" id="JAEHOE010000041">
    <property type="protein sequence ID" value="KAG2492967.1"/>
    <property type="molecule type" value="Genomic_DNA"/>
</dbReference>
<feature type="domain" description="VWFA" evidence="1">
    <location>
        <begin position="65"/>
        <end position="183"/>
    </location>
</feature>
<dbReference type="InterPro" id="IPR036465">
    <property type="entry name" value="vWFA_dom_sf"/>
</dbReference>
<comment type="caution">
    <text evidence="2">The sequence shown here is derived from an EMBL/GenBank/DDBJ whole genome shotgun (WGS) entry which is preliminary data.</text>
</comment>